<organism evidence="1 2">
    <name type="scientific">Colletotrichum destructivum</name>
    <dbReference type="NCBI Taxonomy" id="34406"/>
    <lineage>
        <taxon>Eukaryota</taxon>
        <taxon>Fungi</taxon>
        <taxon>Dikarya</taxon>
        <taxon>Ascomycota</taxon>
        <taxon>Pezizomycotina</taxon>
        <taxon>Sordariomycetes</taxon>
        <taxon>Hypocreomycetidae</taxon>
        <taxon>Glomerellales</taxon>
        <taxon>Glomerellaceae</taxon>
        <taxon>Colletotrichum</taxon>
        <taxon>Colletotrichum destructivum species complex</taxon>
    </lineage>
</organism>
<name>A0AAX4IA50_9PEZI</name>
<keyword evidence="2" id="KW-1185">Reference proteome</keyword>
<proteinExistence type="predicted"/>
<protein>
    <submittedName>
        <fullName evidence="1">Uncharacterized protein</fullName>
    </submittedName>
</protein>
<evidence type="ECO:0000313" key="1">
    <source>
        <dbReference type="EMBL" id="WQF80195.1"/>
    </source>
</evidence>
<dbReference type="KEGG" id="cdet:87941712"/>
<dbReference type="GeneID" id="87941712"/>
<accession>A0AAX4IA50</accession>
<dbReference type="Proteomes" id="UP001322277">
    <property type="component" value="Chromosome 3"/>
</dbReference>
<reference evidence="2" key="1">
    <citation type="journal article" date="2023" name="bioRxiv">
        <title>Complete genome of the Medicago anthracnose fungus, Colletotrichum destructivum, reveals a mini-chromosome-like region within a core chromosome.</title>
        <authorList>
            <person name="Lapalu N."/>
            <person name="Simon A."/>
            <person name="Lu A."/>
            <person name="Plaumann P.-L."/>
            <person name="Amselem J."/>
            <person name="Pigne S."/>
            <person name="Auger A."/>
            <person name="Koch C."/>
            <person name="Dallery J.-F."/>
            <person name="O'Connell R.J."/>
        </authorList>
    </citation>
    <scope>NUCLEOTIDE SEQUENCE [LARGE SCALE GENOMIC DNA]</scope>
    <source>
        <strain evidence="2">CBS 520.97</strain>
    </source>
</reference>
<gene>
    <name evidence="1" type="ORF">CDEST_05209</name>
</gene>
<dbReference type="EMBL" id="CP137307">
    <property type="protein sequence ID" value="WQF80195.1"/>
    <property type="molecule type" value="Genomic_DNA"/>
</dbReference>
<dbReference type="RefSeq" id="XP_062777419.1">
    <property type="nucleotide sequence ID" value="XM_062921368.1"/>
</dbReference>
<dbReference type="AlphaFoldDB" id="A0AAX4IA50"/>
<sequence length="139" mass="15320">MFYRNSHHTTCRSQIYTGAQSTQRRGSDAWTAQLMSLLPECLHCLDGLLTSGSGDHAIQPGVRRCDSLLGEAPLYNEGIRWQKAFLAMGKLRRENQVRKLGTEAYGDAMGAQKNSMRDAVVQTSLILSSQGRAFCLPAS</sequence>
<evidence type="ECO:0000313" key="2">
    <source>
        <dbReference type="Proteomes" id="UP001322277"/>
    </source>
</evidence>